<reference evidence="2 3" key="1">
    <citation type="submission" date="2023-04" db="EMBL/GenBank/DDBJ databases">
        <title>Streptomyces chengmaiensis sp. nov. isolated from the stem of mangrove plant in Hainan.</title>
        <authorList>
            <person name="Huang X."/>
            <person name="Zhou S."/>
            <person name="Chu X."/>
            <person name="Xie Y."/>
            <person name="Lin Y."/>
        </authorList>
    </citation>
    <scope>NUCLEOTIDE SEQUENCE [LARGE SCALE GENOMIC DNA]</scope>
    <source>
        <strain evidence="2 3">HNM0663</strain>
    </source>
</reference>
<dbReference type="SUPFAM" id="SSF53474">
    <property type="entry name" value="alpha/beta-Hydrolases"/>
    <property type="match status" value="1"/>
</dbReference>
<comment type="caution">
    <text evidence="2">The sequence shown here is derived from an EMBL/GenBank/DDBJ whole genome shotgun (WGS) entry which is preliminary data.</text>
</comment>
<dbReference type="PANTHER" id="PTHR43798:SF24">
    <property type="entry name" value="CIS-3-ALKYL-4-ALKYLOXETAN-2-ONE DECARBOXYLASE"/>
    <property type="match status" value="1"/>
</dbReference>
<organism evidence="2 3">
    <name type="scientific">Streptomyces chengmaiensis</name>
    <dbReference type="NCBI Taxonomy" id="3040919"/>
    <lineage>
        <taxon>Bacteria</taxon>
        <taxon>Bacillati</taxon>
        <taxon>Actinomycetota</taxon>
        <taxon>Actinomycetes</taxon>
        <taxon>Kitasatosporales</taxon>
        <taxon>Streptomycetaceae</taxon>
        <taxon>Streptomyces</taxon>
    </lineage>
</organism>
<dbReference type="InterPro" id="IPR029058">
    <property type="entry name" value="AB_hydrolase_fold"/>
</dbReference>
<evidence type="ECO:0000313" key="2">
    <source>
        <dbReference type="EMBL" id="MDH2387937.1"/>
    </source>
</evidence>
<dbReference type="PRINTS" id="PR00111">
    <property type="entry name" value="ABHYDROLASE"/>
</dbReference>
<dbReference type="InterPro" id="IPR000073">
    <property type="entry name" value="AB_hydrolase_1"/>
</dbReference>
<dbReference type="PANTHER" id="PTHR43798">
    <property type="entry name" value="MONOACYLGLYCEROL LIPASE"/>
    <property type="match status" value="1"/>
</dbReference>
<dbReference type="EMBL" id="JARWBG010000003">
    <property type="protein sequence ID" value="MDH2387937.1"/>
    <property type="molecule type" value="Genomic_DNA"/>
</dbReference>
<dbReference type="InterPro" id="IPR000639">
    <property type="entry name" value="Epox_hydrolase-like"/>
</dbReference>
<evidence type="ECO:0000259" key="1">
    <source>
        <dbReference type="Pfam" id="PF00561"/>
    </source>
</evidence>
<feature type="domain" description="AB hydrolase-1" evidence="1">
    <location>
        <begin position="48"/>
        <end position="286"/>
    </location>
</feature>
<dbReference type="RefSeq" id="WP_279926247.1">
    <property type="nucleotide sequence ID" value="NZ_JARWBG010000003.1"/>
</dbReference>
<dbReference type="Gene3D" id="3.40.50.1820">
    <property type="entry name" value="alpha/beta hydrolase"/>
    <property type="match status" value="1"/>
</dbReference>
<dbReference type="Pfam" id="PF00561">
    <property type="entry name" value="Abhydrolase_1"/>
    <property type="match status" value="1"/>
</dbReference>
<dbReference type="Proteomes" id="UP001223144">
    <property type="component" value="Unassembled WGS sequence"/>
</dbReference>
<dbReference type="PRINTS" id="PR00412">
    <property type="entry name" value="EPOXHYDRLASE"/>
</dbReference>
<accession>A0ABT6HGQ1</accession>
<keyword evidence="3" id="KW-1185">Reference proteome</keyword>
<dbReference type="NCBIfam" id="NF002043">
    <property type="entry name" value="PRK00870.1"/>
    <property type="match status" value="1"/>
</dbReference>
<dbReference type="InterPro" id="IPR050266">
    <property type="entry name" value="AB_hydrolase_sf"/>
</dbReference>
<name>A0ABT6HGQ1_9ACTN</name>
<protein>
    <submittedName>
        <fullName evidence="2">Haloalkane dehalogenase</fullName>
    </submittedName>
</protein>
<sequence length="306" mass="33850">MRTPDERFNDLPDYPFAPAYVDVGAGDGSGDRLRVHYVDEGDGSSGETVLLLHGQPSWSYLYRHMIPPLGQAGHRCVAPDLIGFGRSDKPAARSDYTYQRHVDWMREALFDRLDLRGITLVCQDWGGLIGLRLVAEHPDRFARVVVANTFLPTGDAEPTKAFLQWREFSQNTPELHVGAIVDSGCRSDLSPAVTAAYDAPFPDDSFKAGARRFPVLVPVSPDDPAAGPNREAWQALQHFDKPFLCAFSDQDPITRGLDRVFQERVPGARGQNHTTIRDGGHFLQEDRGSELAGIVNRFIAAEPLPS</sequence>
<proteinExistence type="predicted"/>
<evidence type="ECO:0000313" key="3">
    <source>
        <dbReference type="Proteomes" id="UP001223144"/>
    </source>
</evidence>
<gene>
    <name evidence="2" type="ORF">QCN29_03865</name>
</gene>